<dbReference type="RefSeq" id="WP_182597626.1">
    <property type="nucleotide sequence ID" value="NZ_JAJPDC010000044.1"/>
</dbReference>
<evidence type="ECO:0000259" key="1">
    <source>
        <dbReference type="Pfam" id="PF08878"/>
    </source>
</evidence>
<keyword evidence="3" id="KW-1185">Reference proteome</keyword>
<protein>
    <submittedName>
        <fullName evidence="2">DUF1837 domain-containing protein</fullName>
    </submittedName>
</protein>
<dbReference type="EMBL" id="JACIVC010000043">
    <property type="protein sequence ID" value="MBB1068906.1"/>
    <property type="molecule type" value="Genomic_DNA"/>
</dbReference>
<accession>A0A7W3Y7S0</accession>
<dbReference type="Pfam" id="PF08878">
    <property type="entry name" value="HamA"/>
    <property type="match status" value="1"/>
</dbReference>
<evidence type="ECO:0000313" key="2">
    <source>
        <dbReference type="EMBL" id="MBB1068906.1"/>
    </source>
</evidence>
<name>A0A7W3Y7S0_9LACO</name>
<gene>
    <name evidence="2" type="ORF">H5S40_01795</name>
</gene>
<evidence type="ECO:0000313" key="3">
    <source>
        <dbReference type="Proteomes" id="UP000518316"/>
    </source>
</evidence>
<comment type="caution">
    <text evidence="2">The sequence shown here is derived from an EMBL/GenBank/DDBJ whole genome shotgun (WGS) entry which is preliminary data.</text>
</comment>
<dbReference type="InterPro" id="IPR014976">
    <property type="entry name" value="AbpA_HamA_C"/>
</dbReference>
<reference evidence="2 3" key="1">
    <citation type="submission" date="2020-07" db="EMBL/GenBank/DDBJ databases">
        <title>Description of Limosilactobacillus balticus sp. nov., Limosilactobacillus agrestis sp. nov., Limosilactobacillus albertensis sp. nov., Limosilactobacillus rudii sp. nov., Limosilactobacillus fastidiosus sp. nov., five novel Limosilactobacillus species isolated from the vertebrate gastrointestinal tract, and proposal of 6 subspecies of Limosilactobacillus reuteri adapted to the gastrointestinal tract of specific vertebrate hosts.</title>
        <authorList>
            <person name="Li F."/>
            <person name="Cheng C."/>
            <person name="Zheng J."/>
            <person name="Quevedo R.M."/>
            <person name="Li J."/>
            <person name="Roos S."/>
            <person name="Gaenzle M.G."/>
            <person name="Walter J."/>
        </authorList>
    </citation>
    <scope>NUCLEOTIDE SEQUENCE [LARGE SCALE GENOMIC DNA]</scope>
    <source>
        <strain evidence="2 3">RRLNB_1_1</strain>
    </source>
</reference>
<proteinExistence type="predicted"/>
<dbReference type="AlphaFoldDB" id="A0A7W3Y7S0"/>
<sequence>MGVNPPPSFYMKLRKTPKKLGNKMAKETNFTYLIDLVNPYLPDAENTSVEETVRLIIKQSSNNRFAPMPSSSTLNAYASGGISRTAAKKILKLTNKETSSLEEYFSKIGADQLTAIANKLKKRGVSKNVYRGKVPALLAKLFYDTFDRAANRKNKRKQKIPTKSEDKDIFTKTVSDETFSTVFRQVNASEIDAVRNRNAIHAFVLKPELLPFSYTNLKNLVTSNITSYAIARGVSKTDVIGLQAANLLRKYAKSGIPNNLLGELLAYIFLEHEDNALKLYTRAEILKANRTIDSEGIYLKRDQGKTQLILGASQLNNNLENAINNVVKKIATFDNNRSNETVLATDIVDSSILQTQFGEDKSNAIIKLMAPTETDFEDIASYGIFIGYKFTTKLDLDDCTLEEAKEKCRQAINCDLEQAISRLNIVIQQHHWQKSSFYVYLLPFTNAEQDSHAIMKDLIGE</sequence>
<dbReference type="Proteomes" id="UP000518316">
    <property type="component" value="Unassembled WGS sequence"/>
</dbReference>
<organism evidence="2 3">
    <name type="scientific">Limosilactobacillus albertensis</name>
    <dbReference type="NCBI Taxonomy" id="2759752"/>
    <lineage>
        <taxon>Bacteria</taxon>
        <taxon>Bacillati</taxon>
        <taxon>Bacillota</taxon>
        <taxon>Bacilli</taxon>
        <taxon>Lactobacillales</taxon>
        <taxon>Lactobacillaceae</taxon>
        <taxon>Limosilactobacillus</taxon>
    </lineage>
</organism>
<feature type="domain" description="Anti-bacteriophage protein A/HamA C-terminal" evidence="1">
    <location>
        <begin position="189"/>
        <end position="457"/>
    </location>
</feature>